<name>A0A0J8DTN5_BETVV</name>
<feature type="non-terminal residue" evidence="1">
    <location>
        <position position="1"/>
    </location>
</feature>
<evidence type="ECO:0000313" key="1">
    <source>
        <dbReference type="EMBL" id="KMS94145.1"/>
    </source>
</evidence>
<protein>
    <submittedName>
        <fullName evidence="1">Uncharacterized protein</fullName>
    </submittedName>
</protein>
<dbReference type="AlphaFoldDB" id="A0A0J8DTN5"/>
<accession>A0A0J8DTN5</accession>
<proteinExistence type="predicted"/>
<feature type="non-terminal residue" evidence="1">
    <location>
        <position position="286"/>
    </location>
</feature>
<gene>
    <name evidence="1" type="ORF">BVRB_024350</name>
</gene>
<evidence type="ECO:0000313" key="2">
    <source>
        <dbReference type="Proteomes" id="UP000035740"/>
    </source>
</evidence>
<dbReference type="EMBL" id="KQ095731">
    <property type="protein sequence ID" value="KMS94145.1"/>
    <property type="molecule type" value="Genomic_DNA"/>
</dbReference>
<sequence>AIDVIDVLGEDDVTRDGSFQGVFTMPNTDPPEIVRGGKFANKRDAKEDVAAAVLALYDVSSTTSRKRRRCSQPPLCHSNFPQAADDAVSISGSHQSVIPPPSTCVSTTITAPATSKLVQPGVAVRRIETVSVTSQTLAVDSDLADIWNKIQSGYGRTASSNSRESIICVDPVSGDDSLAFVNKYLSQYCRETRLTQQDLQRILTPDLIADDVSLPSIAAGLLNFEPMTPWDSSSLREWFQMSWAKKPVNALCLLKARIGAQFMFKFWKCRLNGGVQTVQDSLVLVA</sequence>
<keyword evidence="2" id="KW-1185">Reference proteome</keyword>
<dbReference type="Proteomes" id="UP000035740">
    <property type="component" value="Unassembled WGS sequence"/>
</dbReference>
<organism evidence="1 2">
    <name type="scientific">Beta vulgaris subsp. vulgaris</name>
    <name type="common">Beet</name>
    <dbReference type="NCBI Taxonomy" id="3555"/>
    <lineage>
        <taxon>Eukaryota</taxon>
        <taxon>Viridiplantae</taxon>
        <taxon>Streptophyta</taxon>
        <taxon>Embryophyta</taxon>
        <taxon>Tracheophyta</taxon>
        <taxon>Spermatophyta</taxon>
        <taxon>Magnoliopsida</taxon>
        <taxon>eudicotyledons</taxon>
        <taxon>Gunneridae</taxon>
        <taxon>Pentapetalae</taxon>
        <taxon>Caryophyllales</taxon>
        <taxon>Chenopodiaceae</taxon>
        <taxon>Betoideae</taxon>
        <taxon>Beta</taxon>
    </lineage>
</organism>
<reference evidence="1 2" key="1">
    <citation type="journal article" date="2014" name="Nature">
        <title>The genome of the recently domesticated crop plant sugar beet (Beta vulgaris).</title>
        <authorList>
            <person name="Dohm J.C."/>
            <person name="Minoche A.E."/>
            <person name="Holtgrawe D."/>
            <person name="Capella-Gutierrez S."/>
            <person name="Zakrzewski F."/>
            <person name="Tafer H."/>
            <person name="Rupp O."/>
            <person name="Sorensen T.R."/>
            <person name="Stracke R."/>
            <person name="Reinhardt R."/>
            <person name="Goesmann A."/>
            <person name="Kraft T."/>
            <person name="Schulz B."/>
            <person name="Stadler P.F."/>
            <person name="Schmidt T."/>
            <person name="Gabaldon T."/>
            <person name="Lehrach H."/>
            <person name="Weisshaar B."/>
            <person name="Himmelbauer H."/>
        </authorList>
    </citation>
    <scope>NUCLEOTIDE SEQUENCE [LARGE SCALE GENOMIC DNA]</scope>
    <source>
        <tissue evidence="1">Taproot</tissue>
    </source>
</reference>